<sequence>MQKLDDVDIRENRNSTSRNFGSYQRYDNGQYSSHKERNDNANERTRNYQHQNNASNNGQNFNQQRWRNPEYRREQTYRPEEKRWQNTYQREKDYSNQGKDDQFEEEVRRVREEVRNDKSTGTIPKDKRQISNLEMEKKKRENEKEKPLEKGDKNAMNDEAAAQFFPMDQTKWRIK</sequence>
<protein>
    <submittedName>
        <fullName evidence="2">Uncharacterized protein</fullName>
    </submittedName>
</protein>
<keyword evidence="3" id="KW-1185">Reference proteome</keyword>
<name>A0AAW1L5R9_POPJA</name>
<evidence type="ECO:0000313" key="2">
    <source>
        <dbReference type="EMBL" id="KAK9728854.1"/>
    </source>
</evidence>
<proteinExistence type="predicted"/>
<feature type="compositionally biased region" description="Basic and acidic residues" evidence="1">
    <location>
        <begin position="33"/>
        <end position="46"/>
    </location>
</feature>
<dbReference type="Proteomes" id="UP001458880">
    <property type="component" value="Unassembled WGS sequence"/>
</dbReference>
<feature type="compositionally biased region" description="Basic and acidic residues" evidence="1">
    <location>
        <begin position="1"/>
        <end position="13"/>
    </location>
</feature>
<feature type="compositionally biased region" description="Low complexity" evidence="1">
    <location>
        <begin position="49"/>
        <end position="64"/>
    </location>
</feature>
<evidence type="ECO:0000256" key="1">
    <source>
        <dbReference type="SAM" id="MobiDB-lite"/>
    </source>
</evidence>
<feature type="region of interest" description="Disordered" evidence="1">
    <location>
        <begin position="1"/>
        <end position="175"/>
    </location>
</feature>
<reference evidence="2 3" key="1">
    <citation type="journal article" date="2024" name="BMC Genomics">
        <title>De novo assembly and annotation of Popillia japonica's genome with initial clues to its potential as an invasive pest.</title>
        <authorList>
            <person name="Cucini C."/>
            <person name="Boschi S."/>
            <person name="Funari R."/>
            <person name="Cardaioli E."/>
            <person name="Iannotti N."/>
            <person name="Marturano G."/>
            <person name="Paoli F."/>
            <person name="Bruttini M."/>
            <person name="Carapelli A."/>
            <person name="Frati F."/>
            <person name="Nardi F."/>
        </authorList>
    </citation>
    <scope>NUCLEOTIDE SEQUENCE [LARGE SCALE GENOMIC DNA]</scope>
    <source>
        <strain evidence="2">DMR45628</strain>
    </source>
</reference>
<feature type="compositionally biased region" description="Polar residues" evidence="1">
    <location>
        <begin position="14"/>
        <end position="32"/>
    </location>
</feature>
<gene>
    <name evidence="2" type="ORF">QE152_g16992</name>
</gene>
<dbReference type="AlphaFoldDB" id="A0AAW1L5R9"/>
<comment type="caution">
    <text evidence="2">The sequence shown here is derived from an EMBL/GenBank/DDBJ whole genome shotgun (WGS) entry which is preliminary data.</text>
</comment>
<organism evidence="2 3">
    <name type="scientific">Popillia japonica</name>
    <name type="common">Japanese beetle</name>
    <dbReference type="NCBI Taxonomy" id="7064"/>
    <lineage>
        <taxon>Eukaryota</taxon>
        <taxon>Metazoa</taxon>
        <taxon>Ecdysozoa</taxon>
        <taxon>Arthropoda</taxon>
        <taxon>Hexapoda</taxon>
        <taxon>Insecta</taxon>
        <taxon>Pterygota</taxon>
        <taxon>Neoptera</taxon>
        <taxon>Endopterygota</taxon>
        <taxon>Coleoptera</taxon>
        <taxon>Polyphaga</taxon>
        <taxon>Scarabaeiformia</taxon>
        <taxon>Scarabaeidae</taxon>
        <taxon>Rutelinae</taxon>
        <taxon>Popillia</taxon>
    </lineage>
</organism>
<accession>A0AAW1L5R9</accession>
<feature type="compositionally biased region" description="Basic and acidic residues" evidence="1">
    <location>
        <begin position="67"/>
        <end position="156"/>
    </location>
</feature>
<dbReference type="EMBL" id="JASPKY010000166">
    <property type="protein sequence ID" value="KAK9728854.1"/>
    <property type="molecule type" value="Genomic_DNA"/>
</dbReference>
<evidence type="ECO:0000313" key="3">
    <source>
        <dbReference type="Proteomes" id="UP001458880"/>
    </source>
</evidence>